<accession>A0ABV8G062</accession>
<evidence type="ECO:0000313" key="2">
    <source>
        <dbReference type="Proteomes" id="UP001595851"/>
    </source>
</evidence>
<evidence type="ECO:0000313" key="1">
    <source>
        <dbReference type="EMBL" id="MFC4006595.1"/>
    </source>
</evidence>
<organism evidence="1 2">
    <name type="scientific">Nonomuraea purpurea</name>
    <dbReference type="NCBI Taxonomy" id="1849276"/>
    <lineage>
        <taxon>Bacteria</taxon>
        <taxon>Bacillati</taxon>
        <taxon>Actinomycetota</taxon>
        <taxon>Actinomycetes</taxon>
        <taxon>Streptosporangiales</taxon>
        <taxon>Streptosporangiaceae</taxon>
        <taxon>Nonomuraea</taxon>
    </lineage>
</organism>
<protein>
    <submittedName>
        <fullName evidence="1">Uncharacterized protein</fullName>
    </submittedName>
</protein>
<dbReference type="RefSeq" id="WP_379526735.1">
    <property type="nucleotide sequence ID" value="NZ_JBHSBI010000002.1"/>
</dbReference>
<reference evidence="2" key="1">
    <citation type="journal article" date="2019" name="Int. J. Syst. Evol. Microbiol.">
        <title>The Global Catalogue of Microorganisms (GCM) 10K type strain sequencing project: providing services to taxonomists for standard genome sequencing and annotation.</title>
        <authorList>
            <consortium name="The Broad Institute Genomics Platform"/>
            <consortium name="The Broad Institute Genome Sequencing Center for Infectious Disease"/>
            <person name="Wu L."/>
            <person name="Ma J."/>
        </authorList>
    </citation>
    <scope>NUCLEOTIDE SEQUENCE [LARGE SCALE GENOMIC DNA]</scope>
    <source>
        <strain evidence="2">TBRC 1276</strain>
    </source>
</reference>
<dbReference type="EMBL" id="JBHSBI010000002">
    <property type="protein sequence ID" value="MFC4006595.1"/>
    <property type="molecule type" value="Genomic_DNA"/>
</dbReference>
<dbReference type="Proteomes" id="UP001595851">
    <property type="component" value="Unassembled WGS sequence"/>
</dbReference>
<gene>
    <name evidence="1" type="ORF">ACFOY2_05140</name>
</gene>
<comment type="caution">
    <text evidence="1">The sequence shown here is derived from an EMBL/GenBank/DDBJ whole genome shotgun (WGS) entry which is preliminary data.</text>
</comment>
<proteinExistence type="predicted"/>
<keyword evidence="2" id="KW-1185">Reference proteome</keyword>
<name>A0ABV8G062_9ACTN</name>
<sequence length="149" mass="16284">MTPAEVIEKALRQHFELRLKPSAIEQAQRGHPLHLSGAEAEDAARIAVDALAGAGLVAVSADLREALKLCGRLIACHSRDWGQDASDATLWAILCGWECEEHHIHDDICGGSGALRQVADRFGWDEAHVERIRRLRRAVAALPEEKADA</sequence>